<evidence type="ECO:0000256" key="9">
    <source>
        <dbReference type="RuleBase" id="RU000487"/>
    </source>
</evidence>
<evidence type="ECO:0000256" key="2">
    <source>
        <dbReference type="ARBA" id="ARBA00006752"/>
    </source>
</evidence>
<evidence type="ECO:0000256" key="3">
    <source>
        <dbReference type="ARBA" id="ARBA00022490"/>
    </source>
</evidence>
<dbReference type="GO" id="GO:0016787">
    <property type="term" value="F:hydrolase activity"/>
    <property type="evidence" value="ECO:0007669"/>
    <property type="project" value="UniProtKB-KW"/>
</dbReference>
<dbReference type="SUPFAM" id="SSF53067">
    <property type="entry name" value="Actin-like ATPase domain"/>
    <property type="match status" value="2"/>
</dbReference>
<evidence type="ECO:0000313" key="10">
    <source>
        <dbReference type="EMBL" id="CAE0437928.1"/>
    </source>
</evidence>
<evidence type="ECO:0000256" key="7">
    <source>
        <dbReference type="ARBA" id="ARBA00023212"/>
    </source>
</evidence>
<dbReference type="EMBL" id="HBIN01010916">
    <property type="protein sequence ID" value="CAE0437928.1"/>
    <property type="molecule type" value="Transcribed_RNA"/>
</dbReference>
<evidence type="ECO:0000256" key="8">
    <source>
        <dbReference type="ARBA" id="ARBA00049360"/>
    </source>
</evidence>
<dbReference type="Pfam" id="PF00022">
    <property type="entry name" value="Actin"/>
    <property type="match status" value="1"/>
</dbReference>
<keyword evidence="4" id="KW-0547">Nucleotide-binding</keyword>
<organism evidence="10">
    <name type="scientific">Aplanochytrium stocchinoi</name>
    <dbReference type="NCBI Taxonomy" id="215587"/>
    <lineage>
        <taxon>Eukaryota</taxon>
        <taxon>Sar</taxon>
        <taxon>Stramenopiles</taxon>
        <taxon>Bigyra</taxon>
        <taxon>Labyrinthulomycetes</taxon>
        <taxon>Thraustochytrida</taxon>
        <taxon>Thraustochytriidae</taxon>
        <taxon>Aplanochytrium</taxon>
    </lineage>
</organism>
<keyword evidence="7" id="KW-0206">Cytoskeleton</keyword>
<keyword evidence="5" id="KW-0378">Hydrolase</keyword>
<keyword evidence="6" id="KW-0067">ATP-binding</keyword>
<dbReference type="PRINTS" id="PR00190">
    <property type="entry name" value="ACTIN"/>
</dbReference>
<comment type="subcellular location">
    <subcellularLocation>
        <location evidence="1">Cytoplasm</location>
        <location evidence="1">Cytoskeleton</location>
    </subcellularLocation>
</comment>
<keyword evidence="3" id="KW-0963">Cytoplasm</keyword>
<protein>
    <recommendedName>
        <fullName evidence="11">Actin</fullName>
    </recommendedName>
</protein>
<dbReference type="FunFam" id="3.30.420.40:FF:000058">
    <property type="entry name" value="Putative actin-related protein 5"/>
    <property type="match status" value="1"/>
</dbReference>
<dbReference type="SMART" id="SM00268">
    <property type="entry name" value="ACTIN"/>
    <property type="match status" value="1"/>
</dbReference>
<comment type="catalytic activity">
    <reaction evidence="8">
        <text>ATP + H2O = ADP + phosphate + H(+)</text>
        <dbReference type="Rhea" id="RHEA:13065"/>
        <dbReference type="ChEBI" id="CHEBI:15377"/>
        <dbReference type="ChEBI" id="CHEBI:15378"/>
        <dbReference type="ChEBI" id="CHEBI:30616"/>
        <dbReference type="ChEBI" id="CHEBI:43474"/>
        <dbReference type="ChEBI" id="CHEBI:456216"/>
    </reaction>
</comment>
<evidence type="ECO:0000256" key="6">
    <source>
        <dbReference type="ARBA" id="ARBA00022840"/>
    </source>
</evidence>
<dbReference type="GO" id="GO:0005524">
    <property type="term" value="F:ATP binding"/>
    <property type="evidence" value="ECO:0007669"/>
    <property type="project" value="UniProtKB-KW"/>
</dbReference>
<proteinExistence type="inferred from homology"/>
<comment type="similarity">
    <text evidence="2 9">Belongs to the actin family.</text>
</comment>
<dbReference type="Gene3D" id="3.90.640.10">
    <property type="entry name" value="Actin, Chain A, domain 4"/>
    <property type="match status" value="1"/>
</dbReference>
<name>A0A7S3PHA8_9STRA</name>
<gene>
    <name evidence="10" type="ORF">ASTO00021_LOCUS8181</name>
</gene>
<dbReference type="AlphaFoldDB" id="A0A7S3PHA8"/>
<dbReference type="PROSITE" id="PS00432">
    <property type="entry name" value="ACTINS_2"/>
    <property type="match status" value="1"/>
</dbReference>
<dbReference type="InterPro" id="IPR004000">
    <property type="entry name" value="Actin"/>
</dbReference>
<dbReference type="InterPro" id="IPR043129">
    <property type="entry name" value="ATPase_NBD"/>
</dbReference>
<dbReference type="FunFam" id="3.30.420.40:FF:000148">
    <property type="entry name" value="Actin, alpha skeletal muscle"/>
    <property type="match status" value="1"/>
</dbReference>
<sequence>MTDDGGADATLVIDCGSGTIRAGFAGYDTPTVIFPSIIAVADIDTYYVGDHARTFSRGSGARNNPSCTINHPIQRGVVTDWDLMEKIFCHTFYRELRVAPEEHSILLTEPPLNPRAARERLTRIMFEVFNAPAMYVCIQAVLSLYASGRTTGVVLDIGDGVTQAVPVYEGYAMPNSIKRVNIGGRDLTDYMMKLLCERGYSFVTSNEREIAYDIKEKLCFVAKDFGKEMKKTNYSEINTAYELPNGDFITIDNERFRCPEVLFQPSLIGMEEVGIHEALASAIYATEVDVRRDLFQNIILCGGTTLLEGIEERLSKELQRAVAERNITYRPRLNFIAPPERRYSTWIGGCILASLSTFQKMWISKEEYDESGPGIVNRKCF</sequence>
<accession>A0A7S3PHA8</accession>
<evidence type="ECO:0000256" key="4">
    <source>
        <dbReference type="ARBA" id="ARBA00022741"/>
    </source>
</evidence>
<dbReference type="GO" id="GO:0005856">
    <property type="term" value="C:cytoskeleton"/>
    <property type="evidence" value="ECO:0007669"/>
    <property type="project" value="UniProtKB-SubCell"/>
</dbReference>
<dbReference type="PANTHER" id="PTHR11937">
    <property type="entry name" value="ACTIN"/>
    <property type="match status" value="1"/>
</dbReference>
<evidence type="ECO:0000256" key="1">
    <source>
        <dbReference type="ARBA" id="ARBA00004245"/>
    </source>
</evidence>
<evidence type="ECO:0008006" key="11">
    <source>
        <dbReference type="Google" id="ProtNLM"/>
    </source>
</evidence>
<dbReference type="Gene3D" id="3.30.420.40">
    <property type="match status" value="2"/>
</dbReference>
<dbReference type="FunFam" id="3.90.640.10:FF:000047">
    <property type="entry name" value="Actin, alpha skeletal muscle"/>
    <property type="match status" value="1"/>
</dbReference>
<dbReference type="InterPro" id="IPR004001">
    <property type="entry name" value="Actin_CS"/>
</dbReference>
<reference evidence="10" key="1">
    <citation type="submission" date="2021-01" db="EMBL/GenBank/DDBJ databases">
        <authorList>
            <person name="Corre E."/>
            <person name="Pelletier E."/>
            <person name="Niang G."/>
            <person name="Scheremetjew M."/>
            <person name="Finn R."/>
            <person name="Kale V."/>
            <person name="Holt S."/>
            <person name="Cochrane G."/>
            <person name="Meng A."/>
            <person name="Brown T."/>
            <person name="Cohen L."/>
        </authorList>
    </citation>
    <scope>NUCLEOTIDE SEQUENCE</scope>
    <source>
        <strain evidence="10">GSBS06</strain>
    </source>
</reference>
<evidence type="ECO:0000256" key="5">
    <source>
        <dbReference type="ARBA" id="ARBA00022801"/>
    </source>
</evidence>